<evidence type="ECO:0000313" key="8">
    <source>
        <dbReference type="EMBL" id="PKB25316.1"/>
    </source>
</evidence>
<proteinExistence type="inferred from homology"/>
<dbReference type="GO" id="GO:0008170">
    <property type="term" value="F:N-methyltransferase activity"/>
    <property type="evidence" value="ECO:0007669"/>
    <property type="project" value="InterPro"/>
</dbReference>
<evidence type="ECO:0000256" key="2">
    <source>
        <dbReference type="ARBA" id="ARBA00011900"/>
    </source>
</evidence>
<dbReference type="GO" id="GO:0003677">
    <property type="term" value="F:DNA binding"/>
    <property type="evidence" value="ECO:0007669"/>
    <property type="project" value="InterPro"/>
</dbReference>
<dbReference type="PRINTS" id="PR00507">
    <property type="entry name" value="N12N6MTFRASE"/>
</dbReference>
<evidence type="ECO:0000256" key="4">
    <source>
        <dbReference type="ARBA" id="ARBA00022679"/>
    </source>
</evidence>
<dbReference type="OrthoDB" id="9806213at2"/>
<dbReference type="RefSeq" id="WP_100865767.1">
    <property type="nucleotide sequence ID" value="NZ_PHUF01000002.1"/>
</dbReference>
<organism evidence="8 9">
    <name type="scientific">Novosphingobium kunmingense</name>
    <dbReference type="NCBI Taxonomy" id="1211806"/>
    <lineage>
        <taxon>Bacteria</taxon>
        <taxon>Pseudomonadati</taxon>
        <taxon>Pseudomonadota</taxon>
        <taxon>Alphaproteobacteria</taxon>
        <taxon>Sphingomonadales</taxon>
        <taxon>Sphingomonadaceae</taxon>
        <taxon>Novosphingobium</taxon>
    </lineage>
</organism>
<dbReference type="InterPro" id="IPR050953">
    <property type="entry name" value="N4_N6_ade-DNA_methylase"/>
</dbReference>
<dbReference type="EMBL" id="PHUF01000002">
    <property type="protein sequence ID" value="PKB25316.1"/>
    <property type="molecule type" value="Genomic_DNA"/>
</dbReference>
<dbReference type="PANTHER" id="PTHR33841">
    <property type="entry name" value="DNA METHYLTRANSFERASE YEEA-RELATED"/>
    <property type="match status" value="1"/>
</dbReference>
<dbReference type="PANTHER" id="PTHR33841:SF1">
    <property type="entry name" value="DNA METHYLTRANSFERASE A"/>
    <property type="match status" value="1"/>
</dbReference>
<dbReference type="Gene3D" id="3.40.50.150">
    <property type="entry name" value="Vaccinia Virus protein VP39"/>
    <property type="match status" value="1"/>
</dbReference>
<evidence type="ECO:0000259" key="7">
    <source>
        <dbReference type="Pfam" id="PF02384"/>
    </source>
</evidence>
<protein>
    <recommendedName>
        <fullName evidence="2">site-specific DNA-methyltransferase (adenine-specific)</fullName>
        <ecNumber evidence="2">2.1.1.72</ecNumber>
    </recommendedName>
</protein>
<comment type="catalytic activity">
    <reaction evidence="6">
        <text>a 2'-deoxyadenosine in DNA + S-adenosyl-L-methionine = an N(6)-methyl-2'-deoxyadenosine in DNA + S-adenosyl-L-homocysteine + H(+)</text>
        <dbReference type="Rhea" id="RHEA:15197"/>
        <dbReference type="Rhea" id="RHEA-COMP:12418"/>
        <dbReference type="Rhea" id="RHEA-COMP:12419"/>
        <dbReference type="ChEBI" id="CHEBI:15378"/>
        <dbReference type="ChEBI" id="CHEBI:57856"/>
        <dbReference type="ChEBI" id="CHEBI:59789"/>
        <dbReference type="ChEBI" id="CHEBI:90615"/>
        <dbReference type="ChEBI" id="CHEBI:90616"/>
        <dbReference type="EC" id="2.1.1.72"/>
    </reaction>
</comment>
<dbReference type="Proteomes" id="UP000232587">
    <property type="component" value="Unassembled WGS sequence"/>
</dbReference>
<name>A0A2N0I2A1_9SPHN</name>
<keyword evidence="9" id="KW-1185">Reference proteome</keyword>
<dbReference type="Pfam" id="PF02384">
    <property type="entry name" value="N6_Mtase"/>
    <property type="match status" value="1"/>
</dbReference>
<comment type="caution">
    <text evidence="8">The sequence shown here is derived from an EMBL/GenBank/DDBJ whole genome shotgun (WGS) entry which is preliminary data.</text>
</comment>
<gene>
    <name evidence="8" type="ORF">B0I00_0511</name>
</gene>
<dbReference type="PROSITE" id="PS00092">
    <property type="entry name" value="N6_MTASE"/>
    <property type="match status" value="1"/>
</dbReference>
<dbReference type="EC" id="2.1.1.72" evidence="2"/>
<evidence type="ECO:0000313" key="9">
    <source>
        <dbReference type="Proteomes" id="UP000232587"/>
    </source>
</evidence>
<evidence type="ECO:0000256" key="3">
    <source>
        <dbReference type="ARBA" id="ARBA00022603"/>
    </source>
</evidence>
<dbReference type="SUPFAM" id="SSF53335">
    <property type="entry name" value="S-adenosyl-L-methionine-dependent methyltransferases"/>
    <property type="match status" value="1"/>
</dbReference>
<evidence type="ECO:0000256" key="5">
    <source>
        <dbReference type="ARBA" id="ARBA00022747"/>
    </source>
</evidence>
<dbReference type="GO" id="GO:0009007">
    <property type="term" value="F:site-specific DNA-methyltransferase (adenine-specific) activity"/>
    <property type="evidence" value="ECO:0007669"/>
    <property type="project" value="UniProtKB-EC"/>
</dbReference>
<dbReference type="GO" id="GO:0009307">
    <property type="term" value="P:DNA restriction-modification system"/>
    <property type="evidence" value="ECO:0007669"/>
    <property type="project" value="UniProtKB-KW"/>
</dbReference>
<dbReference type="InterPro" id="IPR003356">
    <property type="entry name" value="DNA_methylase_A-5"/>
</dbReference>
<dbReference type="InterPro" id="IPR002052">
    <property type="entry name" value="DNA_methylase_N6_adenine_CS"/>
</dbReference>
<reference evidence="8 9" key="1">
    <citation type="submission" date="2017-11" db="EMBL/GenBank/DDBJ databases">
        <title>Genomic Encyclopedia of Type Strains, Phase III (KMG-III): the genomes of soil and plant-associated and newly described type strains.</title>
        <authorList>
            <person name="Whitman W."/>
        </authorList>
    </citation>
    <scope>NUCLEOTIDE SEQUENCE [LARGE SCALE GENOMIC DNA]</scope>
    <source>
        <strain evidence="8 9">CGMCC 1.12274</strain>
    </source>
</reference>
<keyword evidence="5" id="KW-0680">Restriction system</keyword>
<comment type="similarity">
    <text evidence="1">Belongs to the N(4)/N(6)-methyltransferase family.</text>
</comment>
<dbReference type="AlphaFoldDB" id="A0A2N0I2A1"/>
<dbReference type="InterPro" id="IPR029063">
    <property type="entry name" value="SAM-dependent_MTases_sf"/>
</dbReference>
<evidence type="ECO:0000256" key="1">
    <source>
        <dbReference type="ARBA" id="ARBA00006594"/>
    </source>
</evidence>
<accession>A0A2N0I2A1</accession>
<dbReference type="GO" id="GO:0032259">
    <property type="term" value="P:methylation"/>
    <property type="evidence" value="ECO:0007669"/>
    <property type="project" value="UniProtKB-KW"/>
</dbReference>
<keyword evidence="4 8" id="KW-0808">Transferase</keyword>
<sequence length="534" mass="57066">MGQKGTKSALLAHARAAARNLVKDVATTQARADLCLDLLSDIGADPRQDAFRRVLHALPTDERHYWIGTLYTLMLPTKVRRSQATYFTPPTVADAVVDLAIEAGFDLGTDTVLDPAAGGAAFLSTLAGRMATAGLNAEEVAYRLNGIEIDAGLATLSSRLIAERLGSALPREVVLTGDALRVTIPASYGLVIANPPYGRIALDEVRGKSWRKVAHSGHINKYALFTELCFRHAKPGGIVALVIPSSFRAGPLYDRMRAFIRSKAEVLAVGSIAGRDGVFIDVAQDISVLIARKGKVHDPDAPVRFPVVGLMPSSAPLVEQRLPAEPGDAWPLPAIDPKLVGGATLADYGVTARAGYFVWNREKARLVPKLGRRQRGYPLVWAKNVRPGELCRPAGKKGAGTDFVTFPGDSSAIVTRAAAVMQRTTNDKQPRRLVAAMVDPTVLSRWGGFVSENHTIVLTGHDPDNLELAVRLLNTAAVDQRYRRVSGTAAISVTLLRQLDLPTPAAFTAALADCDDAEAAASTAYQLLPESVGA</sequence>
<keyword evidence="3 8" id="KW-0489">Methyltransferase</keyword>
<evidence type="ECO:0000256" key="6">
    <source>
        <dbReference type="ARBA" id="ARBA00047942"/>
    </source>
</evidence>
<feature type="domain" description="DNA methylase adenine-specific" evidence="7">
    <location>
        <begin position="81"/>
        <end position="297"/>
    </location>
</feature>